<evidence type="ECO:0000313" key="2">
    <source>
        <dbReference type="Proteomes" id="UP001472677"/>
    </source>
</evidence>
<dbReference type="EMBL" id="JBBPBM010000002">
    <property type="protein sequence ID" value="KAK8596528.1"/>
    <property type="molecule type" value="Genomic_DNA"/>
</dbReference>
<gene>
    <name evidence="1" type="ORF">V6N12_065014</name>
</gene>
<proteinExistence type="predicted"/>
<dbReference type="Proteomes" id="UP001472677">
    <property type="component" value="Unassembled WGS sequence"/>
</dbReference>
<keyword evidence="2" id="KW-1185">Reference proteome</keyword>
<reference evidence="1 2" key="1">
    <citation type="journal article" date="2024" name="G3 (Bethesda)">
        <title>Genome assembly of Hibiscus sabdariffa L. provides insights into metabolisms of medicinal natural products.</title>
        <authorList>
            <person name="Kim T."/>
        </authorList>
    </citation>
    <scope>NUCLEOTIDE SEQUENCE [LARGE SCALE GENOMIC DNA]</scope>
    <source>
        <strain evidence="1">TK-2024</strain>
        <tissue evidence="1">Old leaves</tissue>
    </source>
</reference>
<sequence length="159" mass="18432">MNEKLISPFTVDEVWQAVKGMRPLKASGADGFPALFSKDSVWKEWLAVAFCNLDDRNKVVMLVTFWVVWYCHNKMLLWMKLLPVYKLLSLQKIWVLLREASKGFESVIFGFVHRDANVTAHTLAREGRGQYSSKFWIEEIPPSTTAAATQYWERLNCLQ</sequence>
<evidence type="ECO:0000313" key="1">
    <source>
        <dbReference type="EMBL" id="KAK8596528.1"/>
    </source>
</evidence>
<name>A0ABR2G7U4_9ROSI</name>
<comment type="caution">
    <text evidence="1">The sequence shown here is derived from an EMBL/GenBank/DDBJ whole genome shotgun (WGS) entry which is preliminary data.</text>
</comment>
<accession>A0ABR2G7U4</accession>
<evidence type="ECO:0008006" key="3">
    <source>
        <dbReference type="Google" id="ProtNLM"/>
    </source>
</evidence>
<protein>
    <recommendedName>
        <fullName evidence="3">RNase H type-1 domain-containing protein</fullName>
    </recommendedName>
</protein>
<organism evidence="1 2">
    <name type="scientific">Hibiscus sabdariffa</name>
    <name type="common">roselle</name>
    <dbReference type="NCBI Taxonomy" id="183260"/>
    <lineage>
        <taxon>Eukaryota</taxon>
        <taxon>Viridiplantae</taxon>
        <taxon>Streptophyta</taxon>
        <taxon>Embryophyta</taxon>
        <taxon>Tracheophyta</taxon>
        <taxon>Spermatophyta</taxon>
        <taxon>Magnoliopsida</taxon>
        <taxon>eudicotyledons</taxon>
        <taxon>Gunneridae</taxon>
        <taxon>Pentapetalae</taxon>
        <taxon>rosids</taxon>
        <taxon>malvids</taxon>
        <taxon>Malvales</taxon>
        <taxon>Malvaceae</taxon>
        <taxon>Malvoideae</taxon>
        <taxon>Hibiscus</taxon>
    </lineage>
</organism>